<organism evidence="4">
    <name type="scientific">Drosophila grimshawi</name>
    <name type="common">Hawaiian fruit fly</name>
    <name type="synonym">Idiomyia grimshawi</name>
    <dbReference type="NCBI Taxonomy" id="7222"/>
    <lineage>
        <taxon>Eukaryota</taxon>
        <taxon>Metazoa</taxon>
        <taxon>Ecdysozoa</taxon>
        <taxon>Arthropoda</taxon>
        <taxon>Hexapoda</taxon>
        <taxon>Insecta</taxon>
        <taxon>Pterygota</taxon>
        <taxon>Neoptera</taxon>
        <taxon>Endopterygota</taxon>
        <taxon>Diptera</taxon>
        <taxon>Brachycera</taxon>
        <taxon>Muscomorpha</taxon>
        <taxon>Ephydroidea</taxon>
        <taxon>Drosophilidae</taxon>
        <taxon>Drosophila</taxon>
        <taxon>Hawaiian Drosophila</taxon>
    </lineage>
</organism>
<dbReference type="AlphaFoldDB" id="B4JIS3"/>
<dbReference type="PhylomeDB" id="B4JIS3"/>
<feature type="compositionally biased region" description="Acidic residues" evidence="1">
    <location>
        <begin position="122"/>
        <end position="131"/>
    </location>
</feature>
<feature type="region of interest" description="Disordered" evidence="1">
    <location>
        <begin position="120"/>
        <end position="191"/>
    </location>
</feature>
<feature type="compositionally biased region" description="Low complexity" evidence="1">
    <location>
        <begin position="386"/>
        <end position="395"/>
    </location>
</feature>
<proteinExistence type="predicted"/>
<feature type="region of interest" description="Disordered" evidence="1">
    <location>
        <begin position="364"/>
        <end position="398"/>
    </location>
</feature>
<sequence length="445" mass="46146">MRQPSTHHSILALILCSTVCLISSSPLPHPAGNQELDLLQIPLANGKEIDVLTLGAKDQEQLIADRNKRTIGLLRELFPDITKQIDEQANRIISKLLRTLGPTVLRTAIQGNTANAARDTFDADFDDDDDDQTKSDQSSSSSSSGSSSGTRVSIELPTFEPDDENEIDANEKTSSTSSTTTTTTTSTNGATDTKIDLSAINKQLEETIRVARQVKEAEAAAAAAAAQQSSGGSPIAQAPIPLKSNEPIQLSFNNELPTVNVGNSGIDDVKALSTNDLQQSESKSPAIDDLSLDSAEDTADVDDRNKSNLFKRFLSFGGAGLAGGSSGGATPGGNSLGGGAAGGGSGNFLLDAVRLFSGSVQTQQGDEAANSVGGGVSGSTDDTDGSGDSTRTADGYTEGIPGPVTRLVVLANRGLANLVQDLILRVAATSEKFVNFKAKLITALI</sequence>
<gene>
    <name evidence="3" type="primary">Dgri\GH11811</name>
    <name evidence="3" type="ORF">Dgri_GH11811</name>
</gene>
<evidence type="ECO:0000313" key="4">
    <source>
        <dbReference type="Proteomes" id="UP000001070"/>
    </source>
</evidence>
<dbReference type="eggNOG" id="ENOG502S33U">
    <property type="taxonomic scope" value="Eukaryota"/>
</dbReference>
<keyword evidence="4" id="KW-1185">Reference proteome</keyword>
<accession>B4JIS3</accession>
<dbReference type="EMBL" id="CH916370">
    <property type="protein sequence ID" value="EDW00520.1"/>
    <property type="molecule type" value="Genomic_DNA"/>
</dbReference>
<reference evidence="3 4" key="1">
    <citation type="journal article" date="2007" name="Nature">
        <title>Evolution of genes and genomes on the Drosophila phylogeny.</title>
        <authorList>
            <consortium name="Drosophila 12 Genomes Consortium"/>
            <person name="Clark A.G."/>
            <person name="Eisen M.B."/>
            <person name="Smith D.R."/>
            <person name="Bergman C.M."/>
            <person name="Oliver B."/>
            <person name="Markow T.A."/>
            <person name="Kaufman T.C."/>
            <person name="Kellis M."/>
            <person name="Gelbart W."/>
            <person name="Iyer V.N."/>
            <person name="Pollard D.A."/>
            <person name="Sackton T.B."/>
            <person name="Larracuente A.M."/>
            <person name="Singh N.D."/>
            <person name="Abad J.P."/>
            <person name="Abt D.N."/>
            <person name="Adryan B."/>
            <person name="Aguade M."/>
            <person name="Akashi H."/>
            <person name="Anderson W.W."/>
            <person name="Aquadro C.F."/>
            <person name="Ardell D.H."/>
            <person name="Arguello R."/>
            <person name="Artieri C.G."/>
            <person name="Barbash D.A."/>
            <person name="Barker D."/>
            <person name="Barsanti P."/>
            <person name="Batterham P."/>
            <person name="Batzoglou S."/>
            <person name="Begun D."/>
            <person name="Bhutkar A."/>
            <person name="Blanco E."/>
            <person name="Bosak S.A."/>
            <person name="Bradley R.K."/>
            <person name="Brand A.D."/>
            <person name="Brent M.R."/>
            <person name="Brooks A.N."/>
            <person name="Brown R.H."/>
            <person name="Butlin R.K."/>
            <person name="Caggese C."/>
            <person name="Calvi B.R."/>
            <person name="Bernardo de Carvalho A."/>
            <person name="Caspi A."/>
            <person name="Castrezana S."/>
            <person name="Celniker S.E."/>
            <person name="Chang J.L."/>
            <person name="Chapple C."/>
            <person name="Chatterji S."/>
            <person name="Chinwalla A."/>
            <person name="Civetta A."/>
            <person name="Clifton S.W."/>
            <person name="Comeron J.M."/>
            <person name="Costello J.C."/>
            <person name="Coyne J.A."/>
            <person name="Daub J."/>
            <person name="David R.G."/>
            <person name="Delcher A.L."/>
            <person name="Delehaunty K."/>
            <person name="Do C.B."/>
            <person name="Ebling H."/>
            <person name="Edwards K."/>
            <person name="Eickbush T."/>
            <person name="Evans J.D."/>
            <person name="Filipski A."/>
            <person name="Findeiss S."/>
            <person name="Freyhult E."/>
            <person name="Fulton L."/>
            <person name="Fulton R."/>
            <person name="Garcia A.C."/>
            <person name="Gardiner A."/>
            <person name="Garfield D.A."/>
            <person name="Garvin B.E."/>
            <person name="Gibson G."/>
            <person name="Gilbert D."/>
            <person name="Gnerre S."/>
            <person name="Godfrey J."/>
            <person name="Good R."/>
            <person name="Gotea V."/>
            <person name="Gravely B."/>
            <person name="Greenberg A.J."/>
            <person name="Griffiths-Jones S."/>
            <person name="Gross S."/>
            <person name="Guigo R."/>
            <person name="Gustafson E.A."/>
            <person name="Haerty W."/>
            <person name="Hahn M.W."/>
            <person name="Halligan D.L."/>
            <person name="Halpern A.L."/>
            <person name="Halter G.M."/>
            <person name="Han M.V."/>
            <person name="Heger A."/>
            <person name="Hillier L."/>
            <person name="Hinrichs A.S."/>
            <person name="Holmes I."/>
            <person name="Hoskins R.A."/>
            <person name="Hubisz M.J."/>
            <person name="Hultmark D."/>
            <person name="Huntley M.A."/>
            <person name="Jaffe D.B."/>
            <person name="Jagadeeshan S."/>
            <person name="Jeck W.R."/>
            <person name="Johnson J."/>
            <person name="Jones C.D."/>
            <person name="Jordan W.C."/>
            <person name="Karpen G.H."/>
            <person name="Kataoka E."/>
            <person name="Keightley P.D."/>
            <person name="Kheradpour P."/>
            <person name="Kirkness E.F."/>
            <person name="Koerich L.B."/>
            <person name="Kristiansen K."/>
            <person name="Kudrna D."/>
            <person name="Kulathinal R.J."/>
            <person name="Kumar S."/>
            <person name="Kwok R."/>
            <person name="Lander E."/>
            <person name="Langley C.H."/>
            <person name="Lapoint R."/>
            <person name="Lazzaro B.P."/>
            <person name="Lee S.J."/>
            <person name="Levesque L."/>
            <person name="Li R."/>
            <person name="Lin C.F."/>
            <person name="Lin M.F."/>
            <person name="Lindblad-Toh K."/>
            <person name="Llopart A."/>
            <person name="Long M."/>
            <person name="Low L."/>
            <person name="Lozovsky E."/>
            <person name="Lu J."/>
            <person name="Luo M."/>
            <person name="Machado C.A."/>
            <person name="Makalowski W."/>
            <person name="Marzo M."/>
            <person name="Matsuda M."/>
            <person name="Matzkin L."/>
            <person name="McAllister B."/>
            <person name="McBride C.S."/>
            <person name="McKernan B."/>
            <person name="McKernan K."/>
            <person name="Mendez-Lago M."/>
            <person name="Minx P."/>
            <person name="Mollenhauer M.U."/>
            <person name="Montooth K."/>
            <person name="Mount S.M."/>
            <person name="Mu X."/>
            <person name="Myers E."/>
            <person name="Negre B."/>
            <person name="Newfeld S."/>
            <person name="Nielsen R."/>
            <person name="Noor M.A."/>
            <person name="O'Grady P."/>
            <person name="Pachter L."/>
            <person name="Papaceit M."/>
            <person name="Parisi M.J."/>
            <person name="Parisi M."/>
            <person name="Parts L."/>
            <person name="Pedersen J.S."/>
            <person name="Pesole G."/>
            <person name="Phillippy A.M."/>
            <person name="Ponting C.P."/>
            <person name="Pop M."/>
            <person name="Porcelli D."/>
            <person name="Powell J.R."/>
            <person name="Prohaska S."/>
            <person name="Pruitt K."/>
            <person name="Puig M."/>
            <person name="Quesneville H."/>
            <person name="Ram K.R."/>
            <person name="Rand D."/>
            <person name="Rasmussen M.D."/>
            <person name="Reed L.K."/>
            <person name="Reenan R."/>
            <person name="Reily A."/>
            <person name="Remington K.A."/>
            <person name="Rieger T.T."/>
            <person name="Ritchie M.G."/>
            <person name="Robin C."/>
            <person name="Rogers Y.H."/>
            <person name="Rohde C."/>
            <person name="Rozas J."/>
            <person name="Rubenfield M.J."/>
            <person name="Ruiz A."/>
            <person name="Russo S."/>
            <person name="Salzberg S.L."/>
            <person name="Sanchez-Gracia A."/>
            <person name="Saranga D.J."/>
            <person name="Sato H."/>
            <person name="Schaeffer S.W."/>
            <person name="Schatz M.C."/>
            <person name="Schlenke T."/>
            <person name="Schwartz R."/>
            <person name="Segarra C."/>
            <person name="Singh R.S."/>
            <person name="Sirot L."/>
            <person name="Sirota M."/>
            <person name="Sisneros N.B."/>
            <person name="Smith C.D."/>
            <person name="Smith T.F."/>
            <person name="Spieth J."/>
            <person name="Stage D.E."/>
            <person name="Stark A."/>
            <person name="Stephan W."/>
            <person name="Strausberg R.L."/>
            <person name="Strempel S."/>
            <person name="Sturgill D."/>
            <person name="Sutton G."/>
            <person name="Sutton G.G."/>
            <person name="Tao W."/>
            <person name="Teichmann S."/>
            <person name="Tobari Y.N."/>
            <person name="Tomimura Y."/>
            <person name="Tsolas J.M."/>
            <person name="Valente V.L."/>
            <person name="Venter E."/>
            <person name="Venter J.C."/>
            <person name="Vicario S."/>
            <person name="Vieira F.G."/>
            <person name="Vilella A.J."/>
            <person name="Villasante A."/>
            <person name="Walenz B."/>
            <person name="Wang J."/>
            <person name="Wasserman M."/>
            <person name="Watts T."/>
            <person name="Wilson D."/>
            <person name="Wilson R.K."/>
            <person name="Wing R.A."/>
            <person name="Wolfner M.F."/>
            <person name="Wong A."/>
            <person name="Wong G.K."/>
            <person name="Wu C.I."/>
            <person name="Wu G."/>
            <person name="Yamamoto D."/>
            <person name="Yang H.P."/>
            <person name="Yang S.P."/>
            <person name="Yorke J.A."/>
            <person name="Yoshida K."/>
            <person name="Zdobnov E."/>
            <person name="Zhang P."/>
            <person name="Zhang Y."/>
            <person name="Zimin A.V."/>
            <person name="Baldwin J."/>
            <person name="Abdouelleil A."/>
            <person name="Abdulkadir J."/>
            <person name="Abebe A."/>
            <person name="Abera B."/>
            <person name="Abreu J."/>
            <person name="Acer S.C."/>
            <person name="Aftuck L."/>
            <person name="Alexander A."/>
            <person name="An P."/>
            <person name="Anderson E."/>
            <person name="Anderson S."/>
            <person name="Arachi H."/>
            <person name="Azer M."/>
            <person name="Bachantsang P."/>
            <person name="Barry A."/>
            <person name="Bayul T."/>
            <person name="Berlin A."/>
            <person name="Bessette D."/>
            <person name="Bloom T."/>
            <person name="Blye J."/>
            <person name="Boguslavskiy L."/>
            <person name="Bonnet C."/>
            <person name="Boukhgalter B."/>
            <person name="Bourzgui I."/>
            <person name="Brown A."/>
            <person name="Cahill P."/>
            <person name="Channer S."/>
            <person name="Cheshatsang Y."/>
            <person name="Chuda L."/>
            <person name="Citroen M."/>
            <person name="Collymore A."/>
            <person name="Cooke P."/>
            <person name="Costello M."/>
            <person name="D'Aco K."/>
            <person name="Daza R."/>
            <person name="De Haan G."/>
            <person name="DeGray S."/>
            <person name="DeMaso C."/>
            <person name="Dhargay N."/>
            <person name="Dooley K."/>
            <person name="Dooley E."/>
            <person name="Doricent M."/>
            <person name="Dorje P."/>
            <person name="Dorjee K."/>
            <person name="Dupes A."/>
            <person name="Elong R."/>
            <person name="Falk J."/>
            <person name="Farina A."/>
            <person name="Faro S."/>
            <person name="Ferguson D."/>
            <person name="Fisher S."/>
            <person name="Foley C.D."/>
            <person name="Franke A."/>
            <person name="Friedrich D."/>
            <person name="Gadbois L."/>
            <person name="Gearin G."/>
            <person name="Gearin C.R."/>
            <person name="Giannoukos G."/>
            <person name="Goode T."/>
            <person name="Graham J."/>
            <person name="Grandbois E."/>
            <person name="Grewal S."/>
            <person name="Gyaltsen K."/>
            <person name="Hafez N."/>
            <person name="Hagos B."/>
            <person name="Hall J."/>
            <person name="Henson C."/>
            <person name="Hollinger A."/>
            <person name="Honan T."/>
            <person name="Huard M.D."/>
            <person name="Hughes L."/>
            <person name="Hurhula B."/>
            <person name="Husby M.E."/>
            <person name="Kamat A."/>
            <person name="Kanga B."/>
            <person name="Kashin S."/>
            <person name="Khazanovich D."/>
            <person name="Kisner P."/>
            <person name="Lance K."/>
            <person name="Lara M."/>
            <person name="Lee W."/>
            <person name="Lennon N."/>
            <person name="Letendre F."/>
            <person name="LeVine R."/>
            <person name="Lipovsky A."/>
            <person name="Liu X."/>
            <person name="Liu J."/>
            <person name="Liu S."/>
            <person name="Lokyitsang T."/>
            <person name="Lokyitsang Y."/>
            <person name="Lubonja R."/>
            <person name="Lui A."/>
            <person name="MacDonald P."/>
            <person name="Magnisalis V."/>
            <person name="Maru K."/>
            <person name="Matthews C."/>
            <person name="McCusker W."/>
            <person name="McDonough S."/>
            <person name="Mehta T."/>
            <person name="Meldrim J."/>
            <person name="Meneus L."/>
            <person name="Mihai O."/>
            <person name="Mihalev A."/>
            <person name="Mihova T."/>
            <person name="Mittelman R."/>
            <person name="Mlenga V."/>
            <person name="Montmayeur A."/>
            <person name="Mulrain L."/>
            <person name="Navidi A."/>
            <person name="Naylor J."/>
            <person name="Negash T."/>
            <person name="Nguyen T."/>
            <person name="Nguyen N."/>
            <person name="Nicol R."/>
            <person name="Norbu C."/>
            <person name="Norbu N."/>
            <person name="Novod N."/>
            <person name="O'Neill B."/>
            <person name="Osman S."/>
            <person name="Markiewicz E."/>
            <person name="Oyono O.L."/>
            <person name="Patti C."/>
            <person name="Phunkhang P."/>
            <person name="Pierre F."/>
            <person name="Priest M."/>
            <person name="Raghuraman S."/>
            <person name="Rege F."/>
            <person name="Reyes R."/>
            <person name="Rise C."/>
            <person name="Rogov P."/>
            <person name="Ross K."/>
            <person name="Ryan E."/>
            <person name="Settipalli S."/>
            <person name="Shea T."/>
            <person name="Sherpa N."/>
            <person name="Shi L."/>
            <person name="Shih D."/>
            <person name="Sparrow T."/>
            <person name="Spaulding J."/>
            <person name="Stalker J."/>
            <person name="Stange-Thomann N."/>
            <person name="Stavropoulos S."/>
            <person name="Stone C."/>
            <person name="Strader C."/>
            <person name="Tesfaye S."/>
            <person name="Thomson T."/>
            <person name="Thoulutsang Y."/>
            <person name="Thoulutsang D."/>
            <person name="Topham K."/>
            <person name="Topping I."/>
            <person name="Tsamla T."/>
            <person name="Vassiliev H."/>
            <person name="Vo A."/>
            <person name="Wangchuk T."/>
            <person name="Wangdi T."/>
            <person name="Weiand M."/>
            <person name="Wilkinson J."/>
            <person name="Wilson A."/>
            <person name="Yadav S."/>
            <person name="Young G."/>
            <person name="Yu Q."/>
            <person name="Zembek L."/>
            <person name="Zhong D."/>
            <person name="Zimmer A."/>
            <person name="Zwirko Z."/>
            <person name="Jaffe D.B."/>
            <person name="Alvarez P."/>
            <person name="Brockman W."/>
            <person name="Butler J."/>
            <person name="Chin C."/>
            <person name="Gnerre S."/>
            <person name="Grabherr M."/>
            <person name="Kleber M."/>
            <person name="Mauceli E."/>
            <person name="MacCallum I."/>
        </authorList>
    </citation>
    <scope>NUCLEOTIDE SEQUENCE [LARGE SCALE GENOMIC DNA]</scope>
    <source>
        <strain evidence="4">Tucson 15287-2541.00</strain>
    </source>
</reference>
<keyword evidence="2" id="KW-0732">Signal</keyword>
<protein>
    <submittedName>
        <fullName evidence="3">GH11811</fullName>
    </submittedName>
</protein>
<feature type="chain" id="PRO_5002809279" evidence="2">
    <location>
        <begin position="25"/>
        <end position="445"/>
    </location>
</feature>
<name>B4JIS3_DROGR</name>
<feature type="signal peptide" evidence="2">
    <location>
        <begin position="1"/>
        <end position="24"/>
    </location>
</feature>
<dbReference type="Proteomes" id="UP000001070">
    <property type="component" value="Unassembled WGS sequence"/>
</dbReference>
<evidence type="ECO:0000256" key="1">
    <source>
        <dbReference type="SAM" id="MobiDB-lite"/>
    </source>
</evidence>
<dbReference type="OrthoDB" id="8192083at2759"/>
<dbReference type="HOGENOM" id="CLU_036340_0_0_1"/>
<feature type="compositionally biased region" description="Low complexity" evidence="1">
    <location>
        <begin position="173"/>
        <end position="187"/>
    </location>
</feature>
<evidence type="ECO:0000313" key="3">
    <source>
        <dbReference type="EMBL" id="EDW00520.1"/>
    </source>
</evidence>
<dbReference type="OMA" id="HTHARNR"/>
<feature type="compositionally biased region" description="Low complexity" evidence="1">
    <location>
        <begin position="135"/>
        <end position="149"/>
    </location>
</feature>
<evidence type="ECO:0000256" key="2">
    <source>
        <dbReference type="SAM" id="SignalP"/>
    </source>
</evidence>
<dbReference type="InParanoid" id="B4JIS3"/>